<dbReference type="OrthoDB" id="9773549at2"/>
<comment type="caution">
    <text evidence="2">The sequence shown here is derived from an EMBL/GenBank/DDBJ whole genome shotgun (WGS) entry which is preliminary data.</text>
</comment>
<evidence type="ECO:0000313" key="2">
    <source>
        <dbReference type="EMBL" id="TPG13416.1"/>
    </source>
</evidence>
<dbReference type="InterPro" id="IPR029058">
    <property type="entry name" value="AB_hydrolase_fold"/>
</dbReference>
<evidence type="ECO:0000259" key="1">
    <source>
        <dbReference type="Pfam" id="PF12697"/>
    </source>
</evidence>
<dbReference type="Gene3D" id="3.40.50.1820">
    <property type="entry name" value="alpha/beta hydrolase"/>
    <property type="match status" value="1"/>
</dbReference>
<dbReference type="InterPro" id="IPR000073">
    <property type="entry name" value="AB_hydrolase_1"/>
</dbReference>
<proteinExistence type="predicted"/>
<dbReference type="EMBL" id="RCZM01000007">
    <property type="protein sequence ID" value="TPG13416.1"/>
    <property type="molecule type" value="Genomic_DNA"/>
</dbReference>
<dbReference type="Proteomes" id="UP000317722">
    <property type="component" value="Unassembled WGS sequence"/>
</dbReference>
<sequence>MANQPTIAFVHGAFADSSGWSQTMTALDTAGLRVIAIPNQLRDLASDAGQVRSVLDTIDGPVVLVGHSYGGAVVGEAARGSSNVRALVFVAAYLLEHGESIATVLDPSRFPGGELGPDTTLGRPFSLPGSGDEVDTDLFIRVDDFARVFAADLPFDVAWVMARSQRPLAVSAFTGAAGSDPAWRHLPSWALVAEQDKAIPPAGQRWMAERAGSTIGTIASSHALMVSQPEAVTATILEAVASLSA</sequence>
<dbReference type="PANTHER" id="PTHR37017:SF11">
    <property type="entry name" value="ESTERASE_LIPASE_THIOESTERASE DOMAIN-CONTAINING PROTEIN"/>
    <property type="match status" value="1"/>
</dbReference>
<gene>
    <name evidence="2" type="ORF">EAH86_19000</name>
</gene>
<reference evidence="2 3" key="1">
    <citation type="journal article" date="2019" name="Environ. Microbiol.">
        <title>Species interactions and distinct microbial communities in high Arctic permafrost affected cryosols are associated with the CH4 and CO2 gas fluxes.</title>
        <authorList>
            <person name="Altshuler I."/>
            <person name="Hamel J."/>
            <person name="Turney S."/>
            <person name="Magnuson E."/>
            <person name="Levesque R."/>
            <person name="Greer C."/>
            <person name="Whyte L.G."/>
        </authorList>
    </citation>
    <scope>NUCLEOTIDE SEQUENCE [LARGE SCALE GENOMIC DNA]</scope>
    <source>
        <strain evidence="2 3">S9.3A</strain>
    </source>
</reference>
<evidence type="ECO:0000313" key="3">
    <source>
        <dbReference type="Proteomes" id="UP000317722"/>
    </source>
</evidence>
<keyword evidence="3" id="KW-1185">Reference proteome</keyword>
<dbReference type="RefSeq" id="WP_140743652.1">
    <property type="nucleotide sequence ID" value="NZ_RCZM01000007.1"/>
</dbReference>
<feature type="domain" description="AB hydrolase-1" evidence="1">
    <location>
        <begin position="9"/>
        <end position="234"/>
    </location>
</feature>
<accession>A0A502CNN9</accession>
<protein>
    <submittedName>
        <fullName evidence="2">Alpha/beta hydrolase</fullName>
    </submittedName>
</protein>
<name>A0A502CNN9_9MICO</name>
<dbReference type="AlphaFoldDB" id="A0A502CNN9"/>
<organism evidence="2 3">
    <name type="scientific">Pedococcus bigeumensis</name>
    <dbReference type="NCBI Taxonomy" id="433644"/>
    <lineage>
        <taxon>Bacteria</taxon>
        <taxon>Bacillati</taxon>
        <taxon>Actinomycetota</taxon>
        <taxon>Actinomycetes</taxon>
        <taxon>Micrococcales</taxon>
        <taxon>Intrasporangiaceae</taxon>
        <taxon>Pedococcus</taxon>
    </lineage>
</organism>
<keyword evidence="2" id="KW-0378">Hydrolase</keyword>
<dbReference type="SUPFAM" id="SSF53474">
    <property type="entry name" value="alpha/beta-Hydrolases"/>
    <property type="match status" value="1"/>
</dbReference>
<dbReference type="Pfam" id="PF12697">
    <property type="entry name" value="Abhydrolase_6"/>
    <property type="match status" value="1"/>
</dbReference>
<dbReference type="GO" id="GO:0016787">
    <property type="term" value="F:hydrolase activity"/>
    <property type="evidence" value="ECO:0007669"/>
    <property type="project" value="UniProtKB-KW"/>
</dbReference>
<dbReference type="PANTHER" id="PTHR37017">
    <property type="entry name" value="AB HYDROLASE-1 DOMAIN-CONTAINING PROTEIN-RELATED"/>
    <property type="match status" value="1"/>
</dbReference>
<dbReference type="InterPro" id="IPR052897">
    <property type="entry name" value="Sec-Metab_Biosynth_Hydrolase"/>
</dbReference>